<organism evidence="1 2">
    <name type="scientific">Staurois parvus</name>
    <dbReference type="NCBI Taxonomy" id="386267"/>
    <lineage>
        <taxon>Eukaryota</taxon>
        <taxon>Metazoa</taxon>
        <taxon>Chordata</taxon>
        <taxon>Craniata</taxon>
        <taxon>Vertebrata</taxon>
        <taxon>Euteleostomi</taxon>
        <taxon>Amphibia</taxon>
        <taxon>Batrachia</taxon>
        <taxon>Anura</taxon>
        <taxon>Neobatrachia</taxon>
        <taxon>Ranoidea</taxon>
        <taxon>Ranidae</taxon>
        <taxon>Staurois</taxon>
    </lineage>
</organism>
<comment type="caution">
    <text evidence="1">The sequence shown here is derived from an EMBL/GenBank/DDBJ whole genome shotgun (WGS) entry which is preliminary data.</text>
</comment>
<sequence>MTEQGQCMLKCTVRRCHQLSAQSIVKDHRTSCGLQMISTKTVCENFMEWVSMTKQLPPSLTSPSAMQSFGCSGVKYAATGL</sequence>
<name>A0ABN9AJI7_9NEOB</name>
<reference evidence="1" key="1">
    <citation type="submission" date="2023-05" db="EMBL/GenBank/DDBJ databases">
        <authorList>
            <person name="Stuckert A."/>
        </authorList>
    </citation>
    <scope>NUCLEOTIDE SEQUENCE</scope>
</reference>
<protein>
    <submittedName>
        <fullName evidence="1">Uncharacterized protein</fullName>
    </submittedName>
</protein>
<evidence type="ECO:0000313" key="1">
    <source>
        <dbReference type="EMBL" id="CAI9536192.1"/>
    </source>
</evidence>
<accession>A0ABN9AJI7</accession>
<keyword evidence="2" id="KW-1185">Reference proteome</keyword>
<evidence type="ECO:0000313" key="2">
    <source>
        <dbReference type="Proteomes" id="UP001162483"/>
    </source>
</evidence>
<gene>
    <name evidence="1" type="ORF">SPARVUS_LOCUS988815</name>
</gene>
<dbReference type="Proteomes" id="UP001162483">
    <property type="component" value="Unassembled WGS sequence"/>
</dbReference>
<proteinExistence type="predicted"/>
<dbReference type="EMBL" id="CATNWA010000303">
    <property type="protein sequence ID" value="CAI9536192.1"/>
    <property type="molecule type" value="Genomic_DNA"/>
</dbReference>